<gene>
    <name evidence="2" type="ORF">RDB_LOCUS77326</name>
</gene>
<evidence type="ECO:0000256" key="1">
    <source>
        <dbReference type="SAM" id="MobiDB-lite"/>
    </source>
</evidence>
<dbReference type="AlphaFoldDB" id="A0A8H3I0G7"/>
<proteinExistence type="predicted"/>
<feature type="region of interest" description="Disordered" evidence="1">
    <location>
        <begin position="36"/>
        <end position="76"/>
    </location>
</feature>
<name>A0A8H3I0G7_9AGAM</name>
<feature type="compositionally biased region" description="Low complexity" evidence="1">
    <location>
        <begin position="249"/>
        <end position="260"/>
    </location>
</feature>
<sequence length="452" mass="49089">MHAQYLNTPVLRVSSPLSPMSVPSIYVSLADSPVQPEILEPTSPEESTSSRSSHLLPPPVQSPRRRALTPAKAADKKGLDQATFQDLLAANRERSSRRLVSPADRLRREVVVKAHHNKQVERRALFLSRIIAPPSPTSAETAVTPPESPAIFHFSLPSPGLASPLELFETVTSREHWIEEVDYNKKPLRSAPTGRLPSLDQITARLRPTLTQIPSIVVESPTPVSARPINVIKGDRQDEVKPRSRVPERIIASARARSTSPPSPVAAPPAPEPSKLIISSSPPKSIKPALVPQSIPALRVNEPSGQELAPIPVMSWREREAARSPLIVKEHLAESWRRGVPVKKDAGVAPVTRTMPLPIGTKLAAPTPRDTRSKMVPEGVLGMDTNATDGIAVSRRSALLRLQRGATGASQLTETERRTVQGRNMVDKLRRRTSAPAHLEGVLKKGAPVGGF</sequence>
<accession>A0A8H3I0G7</accession>
<comment type="caution">
    <text evidence="2">The sequence shown here is derived from an EMBL/GenBank/DDBJ whole genome shotgun (WGS) entry which is preliminary data.</text>
</comment>
<protein>
    <submittedName>
        <fullName evidence="2">Uncharacterized protein</fullName>
    </submittedName>
</protein>
<dbReference type="Proteomes" id="UP000663827">
    <property type="component" value="Unassembled WGS sequence"/>
</dbReference>
<evidence type="ECO:0000313" key="2">
    <source>
        <dbReference type="EMBL" id="CAE7143433.1"/>
    </source>
</evidence>
<feature type="compositionally biased region" description="Pro residues" evidence="1">
    <location>
        <begin position="261"/>
        <end position="272"/>
    </location>
</feature>
<feature type="region of interest" description="Disordered" evidence="1">
    <location>
        <begin position="234"/>
        <end position="279"/>
    </location>
</feature>
<organism evidence="2 3">
    <name type="scientific">Rhizoctonia solani</name>
    <dbReference type="NCBI Taxonomy" id="456999"/>
    <lineage>
        <taxon>Eukaryota</taxon>
        <taxon>Fungi</taxon>
        <taxon>Dikarya</taxon>
        <taxon>Basidiomycota</taxon>
        <taxon>Agaricomycotina</taxon>
        <taxon>Agaricomycetes</taxon>
        <taxon>Cantharellales</taxon>
        <taxon>Ceratobasidiaceae</taxon>
        <taxon>Rhizoctonia</taxon>
    </lineage>
</organism>
<evidence type="ECO:0000313" key="3">
    <source>
        <dbReference type="Proteomes" id="UP000663827"/>
    </source>
</evidence>
<feature type="compositionally biased region" description="Low complexity" evidence="1">
    <location>
        <begin position="36"/>
        <end position="55"/>
    </location>
</feature>
<feature type="compositionally biased region" description="Basic and acidic residues" evidence="1">
    <location>
        <begin position="234"/>
        <end position="248"/>
    </location>
</feature>
<dbReference type="EMBL" id="CAJNJQ010001557">
    <property type="protein sequence ID" value="CAE7143433.1"/>
    <property type="molecule type" value="Genomic_DNA"/>
</dbReference>
<reference evidence="2" key="1">
    <citation type="submission" date="2021-01" db="EMBL/GenBank/DDBJ databases">
        <authorList>
            <person name="Kaushik A."/>
        </authorList>
    </citation>
    <scope>NUCLEOTIDE SEQUENCE</scope>
    <source>
        <strain evidence="2">AG5</strain>
    </source>
</reference>